<evidence type="ECO:0000313" key="2">
    <source>
        <dbReference type="EMBL" id="MQM02126.1"/>
    </source>
</evidence>
<gene>
    <name evidence="2" type="ORF">Taro_034889</name>
</gene>
<evidence type="ECO:0000313" key="3">
    <source>
        <dbReference type="Proteomes" id="UP000652761"/>
    </source>
</evidence>
<feature type="region of interest" description="Disordered" evidence="1">
    <location>
        <begin position="58"/>
        <end position="135"/>
    </location>
</feature>
<comment type="caution">
    <text evidence="2">The sequence shown here is derived from an EMBL/GenBank/DDBJ whole genome shotgun (WGS) entry which is preliminary data.</text>
</comment>
<organism evidence="2 3">
    <name type="scientific">Colocasia esculenta</name>
    <name type="common">Wild taro</name>
    <name type="synonym">Arum esculentum</name>
    <dbReference type="NCBI Taxonomy" id="4460"/>
    <lineage>
        <taxon>Eukaryota</taxon>
        <taxon>Viridiplantae</taxon>
        <taxon>Streptophyta</taxon>
        <taxon>Embryophyta</taxon>
        <taxon>Tracheophyta</taxon>
        <taxon>Spermatophyta</taxon>
        <taxon>Magnoliopsida</taxon>
        <taxon>Liliopsida</taxon>
        <taxon>Araceae</taxon>
        <taxon>Aroideae</taxon>
        <taxon>Colocasieae</taxon>
        <taxon>Colocasia</taxon>
    </lineage>
</organism>
<reference evidence="2" key="1">
    <citation type="submission" date="2017-07" db="EMBL/GenBank/DDBJ databases">
        <title>Taro Niue Genome Assembly and Annotation.</title>
        <authorList>
            <person name="Atibalentja N."/>
            <person name="Keating K."/>
            <person name="Fields C.J."/>
        </authorList>
    </citation>
    <scope>NUCLEOTIDE SEQUENCE</scope>
    <source>
        <strain evidence="2">Niue_2</strain>
        <tissue evidence="2">Leaf</tissue>
    </source>
</reference>
<proteinExistence type="predicted"/>
<keyword evidence="3" id="KW-1185">Reference proteome</keyword>
<dbReference type="OrthoDB" id="692019at2759"/>
<sequence>MPGKIRENTKNNNIYPTLTITSPNNIPCRRTSSSPVIPSIPLPIPSLVTPFPLIRCPLPHPPQTNNSTPPPSNPTASHVAAPPPCRSSPPSPSQFDSPSHLPPTPALSMSPPPPNQQSGDRLPPPRRQVPKLSVSNNVLTCERGVGRYLPSPRVLCGNVAYRRHSNRFSTADDAYYCHHESSPMRTLLAVAASLLRVRCLPTPPPTAAANLLWAAACLPFHHSQQEESGGKGKEGDIYATKNKTVVADAMPSIDISVPSRYSDINKKSKSHYKYFHCAGKKCFADINEEETKLQDVKITHPSSSSTSSIATTDDIYSQVFGKDRPGRVRGVGTGSTLISLWGTSSQCQVQLRVENAHLNAMVKELAERLGKVESIVVEYH</sequence>
<dbReference type="EMBL" id="NMUH01002798">
    <property type="protein sequence ID" value="MQM02126.1"/>
    <property type="molecule type" value="Genomic_DNA"/>
</dbReference>
<feature type="compositionally biased region" description="Pro residues" evidence="1">
    <location>
        <begin position="58"/>
        <end position="73"/>
    </location>
</feature>
<name>A0A843W262_COLES</name>
<accession>A0A843W262</accession>
<feature type="compositionally biased region" description="Pro residues" evidence="1">
    <location>
        <begin position="100"/>
        <end position="115"/>
    </location>
</feature>
<evidence type="ECO:0000256" key="1">
    <source>
        <dbReference type="SAM" id="MobiDB-lite"/>
    </source>
</evidence>
<dbReference type="Proteomes" id="UP000652761">
    <property type="component" value="Unassembled WGS sequence"/>
</dbReference>
<dbReference type="AlphaFoldDB" id="A0A843W262"/>
<protein>
    <submittedName>
        <fullName evidence="2">Uncharacterized protein</fullName>
    </submittedName>
</protein>
<feature type="compositionally biased region" description="Pro residues" evidence="1">
    <location>
        <begin position="81"/>
        <end position="92"/>
    </location>
</feature>